<dbReference type="AlphaFoldDB" id="A0A8D5U445"/>
<protein>
    <submittedName>
        <fullName evidence="2">Oxidoreductase</fullName>
    </submittedName>
</protein>
<reference evidence="2 3" key="1">
    <citation type="submission" date="2021-04" db="EMBL/GenBank/DDBJ databases">
        <title>Complete genome sequence of Stygiolobus sp. KN-1.</title>
        <authorList>
            <person name="Nakamura K."/>
            <person name="Sakai H."/>
            <person name="Kurosawa N."/>
        </authorList>
    </citation>
    <scope>NUCLEOTIDE SEQUENCE [LARGE SCALE GENOMIC DNA]</scope>
    <source>
        <strain evidence="2 3">KN-1</strain>
    </source>
</reference>
<dbReference type="Pfam" id="PF01206">
    <property type="entry name" value="TusA"/>
    <property type="match status" value="1"/>
</dbReference>
<evidence type="ECO:0000313" key="2">
    <source>
        <dbReference type="EMBL" id="BCU69085.1"/>
    </source>
</evidence>
<keyword evidence="3" id="KW-1185">Reference proteome</keyword>
<sequence>MRSEVNLVGLCCSVPHLIVYNKLRKMSKGDTLLVITDDATVVQRDIIPLAEKFGCKTTITKDEDLFKIELTI</sequence>
<gene>
    <name evidence="2" type="ORF">KN1_03820</name>
</gene>
<dbReference type="GeneID" id="66162131"/>
<dbReference type="Proteomes" id="UP000825123">
    <property type="component" value="Chromosome"/>
</dbReference>
<dbReference type="CDD" id="cd00291">
    <property type="entry name" value="SirA_YedF_YeeD"/>
    <property type="match status" value="1"/>
</dbReference>
<name>A0A8D5U445_9CREN</name>
<dbReference type="KEGG" id="csty:KN1_03820"/>
<dbReference type="Gene3D" id="3.30.110.40">
    <property type="entry name" value="TusA-like domain"/>
    <property type="match status" value="1"/>
</dbReference>
<dbReference type="SUPFAM" id="SSF64307">
    <property type="entry name" value="SirA-like"/>
    <property type="match status" value="1"/>
</dbReference>
<evidence type="ECO:0000313" key="3">
    <source>
        <dbReference type="Proteomes" id="UP000825123"/>
    </source>
</evidence>
<organism evidence="2 3">
    <name type="scientific">Stygiolobus caldivivus</name>
    <dbReference type="NCBI Taxonomy" id="2824673"/>
    <lineage>
        <taxon>Archaea</taxon>
        <taxon>Thermoproteota</taxon>
        <taxon>Thermoprotei</taxon>
        <taxon>Sulfolobales</taxon>
        <taxon>Sulfolobaceae</taxon>
        <taxon>Stygiolobus</taxon>
    </lineage>
</organism>
<dbReference type="InterPro" id="IPR036868">
    <property type="entry name" value="TusA-like_sf"/>
</dbReference>
<accession>A0A8D5U445</accession>
<dbReference type="RefSeq" id="WP_221289150.1">
    <property type="nucleotide sequence ID" value="NZ_AP024597.1"/>
</dbReference>
<proteinExistence type="predicted"/>
<dbReference type="EMBL" id="AP024597">
    <property type="protein sequence ID" value="BCU69085.1"/>
    <property type="molecule type" value="Genomic_DNA"/>
</dbReference>
<dbReference type="InterPro" id="IPR001455">
    <property type="entry name" value="TusA-like"/>
</dbReference>
<evidence type="ECO:0000259" key="1">
    <source>
        <dbReference type="Pfam" id="PF01206"/>
    </source>
</evidence>
<feature type="domain" description="UPF0033" evidence="1">
    <location>
        <begin position="4"/>
        <end position="70"/>
    </location>
</feature>